<feature type="non-terminal residue" evidence="1">
    <location>
        <position position="72"/>
    </location>
</feature>
<evidence type="ECO:0000313" key="2">
    <source>
        <dbReference type="Proteomes" id="UP000324897"/>
    </source>
</evidence>
<dbReference type="AlphaFoldDB" id="A0A5J9WXI9"/>
<name>A0A5J9WXI9_9POAL</name>
<accession>A0A5J9WXI9</accession>
<proteinExistence type="predicted"/>
<comment type="caution">
    <text evidence="1">The sequence shown here is derived from an EMBL/GenBank/DDBJ whole genome shotgun (WGS) entry which is preliminary data.</text>
</comment>
<sequence length="72" mass="8006">MLKISVSCLEEDRTKRPNMSAVVQTLVTVEDETREAIVNAKVETSKTIWKAINPLPVEHACTVALVRSQQAQ</sequence>
<feature type="non-terminal residue" evidence="1">
    <location>
        <position position="1"/>
    </location>
</feature>
<dbReference type="Gramene" id="TVU51534">
    <property type="protein sequence ID" value="TVU51534"/>
    <property type="gene ID" value="EJB05_02969"/>
</dbReference>
<dbReference type="Proteomes" id="UP000324897">
    <property type="component" value="Chromosome 6"/>
</dbReference>
<organism evidence="1 2">
    <name type="scientific">Eragrostis curvula</name>
    <name type="common">weeping love grass</name>
    <dbReference type="NCBI Taxonomy" id="38414"/>
    <lineage>
        <taxon>Eukaryota</taxon>
        <taxon>Viridiplantae</taxon>
        <taxon>Streptophyta</taxon>
        <taxon>Embryophyta</taxon>
        <taxon>Tracheophyta</taxon>
        <taxon>Spermatophyta</taxon>
        <taxon>Magnoliopsida</taxon>
        <taxon>Liliopsida</taxon>
        <taxon>Poales</taxon>
        <taxon>Poaceae</taxon>
        <taxon>PACMAD clade</taxon>
        <taxon>Chloridoideae</taxon>
        <taxon>Eragrostideae</taxon>
        <taxon>Eragrostidinae</taxon>
        <taxon>Eragrostis</taxon>
    </lineage>
</organism>
<reference evidence="1 2" key="1">
    <citation type="journal article" date="2019" name="Sci. Rep.">
        <title>A high-quality genome of Eragrostis curvula grass provides insights into Poaceae evolution and supports new strategies to enhance forage quality.</title>
        <authorList>
            <person name="Carballo J."/>
            <person name="Santos B.A.C.M."/>
            <person name="Zappacosta D."/>
            <person name="Garbus I."/>
            <person name="Selva J.P."/>
            <person name="Gallo C.A."/>
            <person name="Diaz A."/>
            <person name="Albertini E."/>
            <person name="Caccamo M."/>
            <person name="Echenique V."/>
        </authorList>
    </citation>
    <scope>NUCLEOTIDE SEQUENCE [LARGE SCALE GENOMIC DNA]</scope>
    <source>
        <strain evidence="2">cv. Victoria</strain>
        <tissue evidence="1">Leaf</tissue>
    </source>
</reference>
<dbReference type="OrthoDB" id="681533at2759"/>
<evidence type="ECO:0000313" key="1">
    <source>
        <dbReference type="EMBL" id="TVU51534.1"/>
    </source>
</evidence>
<dbReference type="EMBL" id="RWGY01000002">
    <property type="protein sequence ID" value="TVU51534.1"/>
    <property type="molecule type" value="Genomic_DNA"/>
</dbReference>
<protein>
    <submittedName>
        <fullName evidence="1">Uncharacterized protein</fullName>
    </submittedName>
</protein>
<keyword evidence="2" id="KW-1185">Reference proteome</keyword>
<gene>
    <name evidence="1" type="ORF">EJB05_02969</name>
</gene>